<keyword evidence="9" id="KW-1185">Reference proteome</keyword>
<feature type="transmembrane region" description="Helical" evidence="6">
    <location>
        <begin position="220"/>
        <end position="244"/>
    </location>
</feature>
<evidence type="ECO:0000256" key="5">
    <source>
        <dbReference type="ARBA" id="ARBA00023136"/>
    </source>
</evidence>
<gene>
    <name evidence="8" type="ORF">RND81_03G161800</name>
</gene>
<evidence type="ECO:0000256" key="4">
    <source>
        <dbReference type="ARBA" id="ARBA00022989"/>
    </source>
</evidence>
<keyword evidence="2 6" id="KW-0812">Transmembrane</keyword>
<dbReference type="InterPro" id="IPR013057">
    <property type="entry name" value="AA_transpt_TM"/>
</dbReference>
<dbReference type="GO" id="GO:0015179">
    <property type="term" value="F:L-amino acid transmembrane transporter activity"/>
    <property type="evidence" value="ECO:0007669"/>
    <property type="project" value="TreeGrafter"/>
</dbReference>
<comment type="subcellular location">
    <subcellularLocation>
        <location evidence="1">Membrane</location>
        <topology evidence="1">Multi-pass membrane protein</topology>
    </subcellularLocation>
</comment>
<evidence type="ECO:0000256" key="3">
    <source>
        <dbReference type="ARBA" id="ARBA00022970"/>
    </source>
</evidence>
<dbReference type="Proteomes" id="UP001443914">
    <property type="component" value="Unassembled WGS sequence"/>
</dbReference>
<accession>A0AAW1MB83</accession>
<feature type="transmembrane region" description="Helical" evidence="6">
    <location>
        <begin position="410"/>
        <end position="432"/>
    </location>
</feature>
<feature type="transmembrane region" description="Helical" evidence="6">
    <location>
        <begin position="349"/>
        <end position="369"/>
    </location>
</feature>
<name>A0AAW1MB83_SAPOF</name>
<dbReference type="EMBL" id="JBDFQZ010000003">
    <property type="protein sequence ID" value="KAK9742287.1"/>
    <property type="molecule type" value="Genomic_DNA"/>
</dbReference>
<evidence type="ECO:0000259" key="7">
    <source>
        <dbReference type="Pfam" id="PF01490"/>
    </source>
</evidence>
<keyword evidence="3" id="KW-0813">Transport</keyword>
<dbReference type="Pfam" id="PF01490">
    <property type="entry name" value="Aa_trans"/>
    <property type="match status" value="1"/>
</dbReference>
<feature type="domain" description="Amino acid transporter transmembrane" evidence="7">
    <location>
        <begin position="22"/>
        <end position="431"/>
    </location>
</feature>
<keyword evidence="3" id="KW-0029">Amino-acid transport</keyword>
<reference evidence="8" key="1">
    <citation type="submission" date="2024-03" db="EMBL/GenBank/DDBJ databases">
        <title>WGS assembly of Saponaria officinalis var. Norfolk2.</title>
        <authorList>
            <person name="Jenkins J."/>
            <person name="Shu S."/>
            <person name="Grimwood J."/>
            <person name="Barry K."/>
            <person name="Goodstein D."/>
            <person name="Schmutz J."/>
            <person name="Leebens-Mack J."/>
            <person name="Osbourn A."/>
        </authorList>
    </citation>
    <scope>NUCLEOTIDE SEQUENCE [LARGE SCALE GENOMIC DNA]</scope>
    <source>
        <strain evidence="8">JIC</strain>
    </source>
</reference>
<evidence type="ECO:0000313" key="8">
    <source>
        <dbReference type="EMBL" id="KAK9742287.1"/>
    </source>
</evidence>
<feature type="transmembrane region" description="Helical" evidence="6">
    <location>
        <begin position="105"/>
        <end position="125"/>
    </location>
</feature>
<sequence>MTSDIGVPLLPSTTRRNNTTEASVSGAVFNISTTMIGAGIMSIPATMKVLGVVPAFILIGIVAVLAEMSMEFLLRYTYTGEVTYSGGLVTYAGLMEESFGKVGSFLVQVSVMVTNWGCLVVYLIILGDVLSGSEHGESVHLGVLHEWFGSHWWTTRPYALLFLVFSVLLPLLLVRRVDSLKFSSAASVLLAVVFVGLSSVMAILAVIQGKAEKPKLFPDLSAHVSFFNLFTAVPVIVTAFTFHFNVHPISSELGKPSKMIKATRIALVLCATIYFTVGLLGYILFGDDLSSDILVNFDRSSDNPLLNDVVRLSYAFHLLLVFPLLNFSLRTNIDELLFPHKPVLANDNLRFLSITCIILGLTYVAAILIPDIWVFFEFVGSTTVVLLAFVFPAAITLRDVRRISTTRDKVIAVAMVVIAVVTSTIAITTNIYKNIST</sequence>
<evidence type="ECO:0000313" key="9">
    <source>
        <dbReference type="Proteomes" id="UP001443914"/>
    </source>
</evidence>
<dbReference type="GO" id="GO:0031090">
    <property type="term" value="C:organelle membrane"/>
    <property type="evidence" value="ECO:0007669"/>
    <property type="project" value="UniProtKB-ARBA"/>
</dbReference>
<comment type="caution">
    <text evidence="8">The sequence shown here is derived from an EMBL/GenBank/DDBJ whole genome shotgun (WGS) entry which is preliminary data.</text>
</comment>
<feature type="transmembrane region" description="Helical" evidence="6">
    <location>
        <begin position="49"/>
        <end position="66"/>
    </location>
</feature>
<keyword evidence="4 6" id="KW-1133">Transmembrane helix</keyword>
<keyword evidence="5 6" id="KW-0472">Membrane</keyword>
<feature type="transmembrane region" description="Helical" evidence="6">
    <location>
        <begin position="22"/>
        <end position="43"/>
    </location>
</feature>
<evidence type="ECO:0000256" key="2">
    <source>
        <dbReference type="ARBA" id="ARBA00022692"/>
    </source>
</evidence>
<dbReference type="PANTHER" id="PTHR22950">
    <property type="entry name" value="AMINO ACID TRANSPORTER"/>
    <property type="match status" value="1"/>
</dbReference>
<proteinExistence type="predicted"/>
<feature type="transmembrane region" description="Helical" evidence="6">
    <location>
        <begin position="186"/>
        <end position="208"/>
    </location>
</feature>
<feature type="transmembrane region" description="Helical" evidence="6">
    <location>
        <begin position="265"/>
        <end position="285"/>
    </location>
</feature>
<protein>
    <recommendedName>
        <fullName evidence="7">Amino acid transporter transmembrane domain-containing protein</fullName>
    </recommendedName>
</protein>
<evidence type="ECO:0000256" key="6">
    <source>
        <dbReference type="SAM" id="Phobius"/>
    </source>
</evidence>
<feature type="transmembrane region" description="Helical" evidence="6">
    <location>
        <begin position="375"/>
        <end position="398"/>
    </location>
</feature>
<feature type="transmembrane region" description="Helical" evidence="6">
    <location>
        <begin position="157"/>
        <end position="174"/>
    </location>
</feature>
<organism evidence="8 9">
    <name type="scientific">Saponaria officinalis</name>
    <name type="common">Common soapwort</name>
    <name type="synonym">Lychnis saponaria</name>
    <dbReference type="NCBI Taxonomy" id="3572"/>
    <lineage>
        <taxon>Eukaryota</taxon>
        <taxon>Viridiplantae</taxon>
        <taxon>Streptophyta</taxon>
        <taxon>Embryophyta</taxon>
        <taxon>Tracheophyta</taxon>
        <taxon>Spermatophyta</taxon>
        <taxon>Magnoliopsida</taxon>
        <taxon>eudicotyledons</taxon>
        <taxon>Gunneridae</taxon>
        <taxon>Pentapetalae</taxon>
        <taxon>Caryophyllales</taxon>
        <taxon>Caryophyllaceae</taxon>
        <taxon>Caryophylleae</taxon>
        <taxon>Saponaria</taxon>
    </lineage>
</organism>
<dbReference type="AlphaFoldDB" id="A0AAW1MB83"/>
<evidence type="ECO:0000256" key="1">
    <source>
        <dbReference type="ARBA" id="ARBA00004141"/>
    </source>
</evidence>
<dbReference type="PANTHER" id="PTHR22950:SF323">
    <property type="entry name" value="AMINO ACID TRANSPORTER AVT6C"/>
    <property type="match status" value="1"/>
</dbReference>
<feature type="transmembrane region" description="Helical" evidence="6">
    <location>
        <begin position="309"/>
        <end position="329"/>
    </location>
</feature>